<organism evidence="2">
    <name type="scientific">marine sediment metagenome</name>
    <dbReference type="NCBI Taxonomy" id="412755"/>
    <lineage>
        <taxon>unclassified sequences</taxon>
        <taxon>metagenomes</taxon>
        <taxon>ecological metagenomes</taxon>
    </lineage>
</organism>
<dbReference type="EMBL" id="BARV01006126">
    <property type="protein sequence ID" value="GAI08392.1"/>
    <property type="molecule type" value="Genomic_DNA"/>
</dbReference>
<comment type="caution">
    <text evidence="2">The sequence shown here is derived from an EMBL/GenBank/DDBJ whole genome shotgun (WGS) entry which is preliminary data.</text>
</comment>
<keyword evidence="1" id="KW-0812">Transmembrane</keyword>
<dbReference type="AlphaFoldDB" id="X1KMS9"/>
<keyword evidence="1" id="KW-1133">Transmembrane helix</keyword>
<protein>
    <submittedName>
        <fullName evidence="2">Uncharacterized protein</fullName>
    </submittedName>
</protein>
<name>X1KMS9_9ZZZZ</name>
<accession>X1KMS9</accession>
<feature type="transmembrane region" description="Helical" evidence="1">
    <location>
        <begin position="6"/>
        <end position="26"/>
    </location>
</feature>
<evidence type="ECO:0000256" key="1">
    <source>
        <dbReference type="SAM" id="Phobius"/>
    </source>
</evidence>
<proteinExistence type="predicted"/>
<evidence type="ECO:0000313" key="2">
    <source>
        <dbReference type="EMBL" id="GAI08392.1"/>
    </source>
</evidence>
<keyword evidence="1" id="KW-0472">Membrane</keyword>
<sequence length="73" mass="8308">MSNNNSKLIGGVLAVGIVVIGTLFTFSYQRSSEAYETAIQNRERIAVIESQYQEIRETLDEVRMDVKTILRNK</sequence>
<reference evidence="2" key="1">
    <citation type="journal article" date="2014" name="Front. Microbiol.">
        <title>High frequency of phylogenetically diverse reductive dehalogenase-homologous genes in deep subseafloor sedimentary metagenomes.</title>
        <authorList>
            <person name="Kawai M."/>
            <person name="Futagami T."/>
            <person name="Toyoda A."/>
            <person name="Takaki Y."/>
            <person name="Nishi S."/>
            <person name="Hori S."/>
            <person name="Arai W."/>
            <person name="Tsubouchi T."/>
            <person name="Morono Y."/>
            <person name="Uchiyama I."/>
            <person name="Ito T."/>
            <person name="Fujiyama A."/>
            <person name="Inagaki F."/>
            <person name="Takami H."/>
        </authorList>
    </citation>
    <scope>NUCLEOTIDE SEQUENCE</scope>
    <source>
        <strain evidence="2">Expedition CK06-06</strain>
    </source>
</reference>
<gene>
    <name evidence="2" type="ORF">S06H3_12525</name>
</gene>